<accession>A0A6C0HJT0</accession>
<evidence type="ECO:0000313" key="1">
    <source>
        <dbReference type="EMBL" id="QHT80749.1"/>
    </source>
</evidence>
<organism evidence="1">
    <name type="scientific">viral metagenome</name>
    <dbReference type="NCBI Taxonomy" id="1070528"/>
    <lineage>
        <taxon>unclassified sequences</taxon>
        <taxon>metagenomes</taxon>
        <taxon>organismal metagenomes</taxon>
    </lineage>
</organism>
<dbReference type="EMBL" id="MN739974">
    <property type="protein sequence ID" value="QHT80749.1"/>
    <property type="molecule type" value="Genomic_DNA"/>
</dbReference>
<name>A0A6C0HJT0_9ZZZZ</name>
<dbReference type="AlphaFoldDB" id="A0A6C0HJT0"/>
<protein>
    <submittedName>
        <fullName evidence="1">Uncharacterized protein</fullName>
    </submittedName>
</protein>
<reference evidence="1" key="1">
    <citation type="journal article" date="2020" name="Nature">
        <title>Giant virus diversity and host interactions through global metagenomics.</title>
        <authorList>
            <person name="Schulz F."/>
            <person name="Roux S."/>
            <person name="Paez-Espino D."/>
            <person name="Jungbluth S."/>
            <person name="Walsh D.A."/>
            <person name="Denef V.J."/>
            <person name="McMahon K.D."/>
            <person name="Konstantinidis K.T."/>
            <person name="Eloe-Fadrosh E.A."/>
            <person name="Kyrpides N.C."/>
            <person name="Woyke T."/>
        </authorList>
    </citation>
    <scope>NUCLEOTIDE SEQUENCE</scope>
    <source>
        <strain evidence="1">GVMAG-M-3300023184-121</strain>
    </source>
</reference>
<sequence length="82" mass="9507">MSILASALAKQWITLNDTTIPIMSIQNIEMTEERGEYYFMVQCTNQKVYRVHLEGTGGKWLYMACHEGLEEAKRGGMQYERL</sequence>
<proteinExistence type="predicted"/>